<comment type="caution">
    <text evidence="5">The sequence shown here is derived from an EMBL/GenBank/DDBJ whole genome shotgun (WGS) entry which is preliminary data.</text>
</comment>
<dbReference type="SMART" id="SM00342">
    <property type="entry name" value="HTH_ARAC"/>
    <property type="match status" value="1"/>
</dbReference>
<dbReference type="SUPFAM" id="SSF46689">
    <property type="entry name" value="Homeodomain-like"/>
    <property type="match status" value="1"/>
</dbReference>
<organism evidence="5 6">
    <name type="scientific">Mesorhizobium mediterraneum</name>
    <dbReference type="NCBI Taxonomy" id="43617"/>
    <lineage>
        <taxon>Bacteria</taxon>
        <taxon>Pseudomonadati</taxon>
        <taxon>Pseudomonadota</taxon>
        <taxon>Alphaproteobacteria</taxon>
        <taxon>Hyphomicrobiales</taxon>
        <taxon>Phyllobacteriaceae</taxon>
        <taxon>Mesorhizobium</taxon>
    </lineage>
</organism>
<evidence type="ECO:0000313" key="5">
    <source>
        <dbReference type="EMBL" id="PAQ00179.1"/>
    </source>
</evidence>
<dbReference type="EMBL" id="NPKI01000026">
    <property type="protein sequence ID" value="PAQ00179.1"/>
    <property type="molecule type" value="Genomic_DNA"/>
</dbReference>
<dbReference type="Proteomes" id="UP000216215">
    <property type="component" value="Unassembled WGS sequence"/>
</dbReference>
<evidence type="ECO:0000259" key="4">
    <source>
        <dbReference type="PROSITE" id="PS01124"/>
    </source>
</evidence>
<dbReference type="PANTHER" id="PTHR43280">
    <property type="entry name" value="ARAC-FAMILY TRANSCRIPTIONAL REGULATOR"/>
    <property type="match status" value="1"/>
</dbReference>
<dbReference type="PROSITE" id="PS01124">
    <property type="entry name" value="HTH_ARAC_FAMILY_2"/>
    <property type="match status" value="1"/>
</dbReference>
<keyword evidence="1" id="KW-0805">Transcription regulation</keyword>
<feature type="domain" description="HTH araC/xylS-type" evidence="4">
    <location>
        <begin position="224"/>
        <end position="321"/>
    </location>
</feature>
<dbReference type="Pfam" id="PF07883">
    <property type="entry name" value="Cupin_2"/>
    <property type="match status" value="1"/>
</dbReference>
<evidence type="ECO:0000256" key="2">
    <source>
        <dbReference type="ARBA" id="ARBA00023125"/>
    </source>
</evidence>
<evidence type="ECO:0000256" key="1">
    <source>
        <dbReference type="ARBA" id="ARBA00023015"/>
    </source>
</evidence>
<gene>
    <name evidence="5" type="ORF">CIT25_20285</name>
</gene>
<dbReference type="InterPro" id="IPR009057">
    <property type="entry name" value="Homeodomain-like_sf"/>
</dbReference>
<dbReference type="Gene3D" id="2.60.120.10">
    <property type="entry name" value="Jelly Rolls"/>
    <property type="match status" value="1"/>
</dbReference>
<keyword evidence="3" id="KW-0804">Transcription</keyword>
<dbReference type="GO" id="GO:0003700">
    <property type="term" value="F:DNA-binding transcription factor activity"/>
    <property type="evidence" value="ECO:0007669"/>
    <property type="project" value="InterPro"/>
</dbReference>
<evidence type="ECO:0000313" key="6">
    <source>
        <dbReference type="Proteomes" id="UP000216215"/>
    </source>
</evidence>
<dbReference type="InterPro" id="IPR014710">
    <property type="entry name" value="RmlC-like_jellyroll"/>
</dbReference>
<dbReference type="Gene3D" id="1.10.10.60">
    <property type="entry name" value="Homeodomain-like"/>
    <property type="match status" value="2"/>
</dbReference>
<dbReference type="InterPro" id="IPR018060">
    <property type="entry name" value="HTH_AraC"/>
</dbReference>
<protein>
    <recommendedName>
        <fullName evidence="4">HTH araC/xylS-type domain-containing protein</fullName>
    </recommendedName>
</protein>
<keyword evidence="2" id="KW-0238">DNA-binding</keyword>
<dbReference type="AlphaFoldDB" id="A0AB36R6P1"/>
<keyword evidence="6" id="KW-1185">Reference proteome</keyword>
<sequence length="379" mass="42592">MTRGHGSLLAAKLALELRQFLMSSKQVGLGTMMNIAYLKTDGELQIRDSSFEDHAPAEDFHCRAFMHGRANVPYHWHREMEILFVLRGSFRLVVDEQACEMKQDDVIIINSDVPHNSTSISRDALICGAHLDVGYFERMGLPGFASRHYLCRSFLHSRPFMNRIAPIKAFMARLILDQTSRPEEVIVRQTVANLLACFIYRQIPHLKADSDAAPLRSDSRDRILRIMGAVEGQLDNQRLSAIAAAEGLTLSHLSRLFKRHLGIGYRDYCQSLRLDTAADELHRTDHTVGVIMERNGFGNPAVFYNKFRGRFGCSPAEFRRARHLPGVQSVLTEEDTVEAQRILLRYAADLGKAAEIAVGINVAGRKQIALRAPHSASLD</sequence>
<dbReference type="Pfam" id="PF12833">
    <property type="entry name" value="HTH_18"/>
    <property type="match status" value="1"/>
</dbReference>
<dbReference type="CDD" id="cd02208">
    <property type="entry name" value="cupin_RmlC-like"/>
    <property type="match status" value="1"/>
</dbReference>
<dbReference type="PANTHER" id="PTHR43280:SF2">
    <property type="entry name" value="HTH-TYPE TRANSCRIPTIONAL REGULATOR EXSA"/>
    <property type="match status" value="1"/>
</dbReference>
<dbReference type="InterPro" id="IPR013096">
    <property type="entry name" value="Cupin_2"/>
</dbReference>
<proteinExistence type="predicted"/>
<reference evidence="6" key="1">
    <citation type="submission" date="2017-08" db="EMBL/GenBank/DDBJ databases">
        <title>Mesorhizobium wenxinae sp. nov., a novel rhizobial species isolated from root nodules of chickpea (Cicer arietinum L.).</title>
        <authorList>
            <person name="Zhang J."/>
        </authorList>
    </citation>
    <scope>NUCLEOTIDE SEQUENCE [LARGE SCALE GENOMIC DNA]</scope>
    <source>
        <strain evidence="6">USDA 3392</strain>
    </source>
</reference>
<dbReference type="GO" id="GO:0043565">
    <property type="term" value="F:sequence-specific DNA binding"/>
    <property type="evidence" value="ECO:0007669"/>
    <property type="project" value="InterPro"/>
</dbReference>
<dbReference type="InterPro" id="IPR011051">
    <property type="entry name" value="RmlC_Cupin_sf"/>
</dbReference>
<evidence type="ECO:0000256" key="3">
    <source>
        <dbReference type="ARBA" id="ARBA00023163"/>
    </source>
</evidence>
<accession>A0AB36R6P1</accession>
<dbReference type="SUPFAM" id="SSF51182">
    <property type="entry name" value="RmlC-like cupins"/>
    <property type="match status" value="1"/>
</dbReference>
<name>A0AB36R6P1_9HYPH</name>